<dbReference type="EMBL" id="JAXCGZ010024061">
    <property type="protein sequence ID" value="KAK7000499.1"/>
    <property type="molecule type" value="Genomic_DNA"/>
</dbReference>
<organism evidence="2 3">
    <name type="scientific">Halocaridina rubra</name>
    <name type="common">Hawaiian red shrimp</name>
    <dbReference type="NCBI Taxonomy" id="373956"/>
    <lineage>
        <taxon>Eukaryota</taxon>
        <taxon>Metazoa</taxon>
        <taxon>Ecdysozoa</taxon>
        <taxon>Arthropoda</taxon>
        <taxon>Crustacea</taxon>
        <taxon>Multicrustacea</taxon>
        <taxon>Malacostraca</taxon>
        <taxon>Eumalacostraca</taxon>
        <taxon>Eucarida</taxon>
        <taxon>Decapoda</taxon>
        <taxon>Pleocyemata</taxon>
        <taxon>Caridea</taxon>
        <taxon>Atyoidea</taxon>
        <taxon>Atyidae</taxon>
        <taxon>Halocaridina</taxon>
    </lineage>
</organism>
<dbReference type="Proteomes" id="UP001381693">
    <property type="component" value="Unassembled WGS sequence"/>
</dbReference>
<accession>A0AAN8ZWW8</accession>
<dbReference type="InterPro" id="IPR006578">
    <property type="entry name" value="MADF-dom"/>
</dbReference>
<evidence type="ECO:0000313" key="2">
    <source>
        <dbReference type="EMBL" id="KAK7000499.1"/>
    </source>
</evidence>
<sequence>MSSSESCSGPPSICWSKPLTAKLIQLHRQNPCLWNVKLEGYKNRGKRITALKAIAVEIREHGASVTTDDIKMKIDVNNMRVEYIHPVAKNLSVAYNRASAVTLCRIFVSCFRMYGSTFARSV</sequence>
<comment type="caution">
    <text evidence="2">The sequence shown here is derived from an EMBL/GenBank/DDBJ whole genome shotgun (WGS) entry which is preliminary data.</text>
</comment>
<name>A0AAN8ZWW8_HALRR</name>
<protein>
    <recommendedName>
        <fullName evidence="1">MADF domain-containing protein</fullName>
    </recommendedName>
</protein>
<dbReference type="PROSITE" id="PS51029">
    <property type="entry name" value="MADF"/>
    <property type="match status" value="1"/>
</dbReference>
<dbReference type="AlphaFoldDB" id="A0AAN8ZWW8"/>
<gene>
    <name evidence="2" type="ORF">SK128_009812</name>
</gene>
<keyword evidence="3" id="KW-1185">Reference proteome</keyword>
<proteinExistence type="predicted"/>
<evidence type="ECO:0000259" key="1">
    <source>
        <dbReference type="PROSITE" id="PS51029"/>
    </source>
</evidence>
<dbReference type="PANTHER" id="PTHR21505">
    <property type="entry name" value="MADF DOMAIN-CONTAINING PROTEIN-RELATED"/>
    <property type="match status" value="1"/>
</dbReference>
<dbReference type="Pfam" id="PF10545">
    <property type="entry name" value="MADF_DNA_bdg"/>
    <property type="match status" value="1"/>
</dbReference>
<reference evidence="2 3" key="1">
    <citation type="submission" date="2023-11" db="EMBL/GenBank/DDBJ databases">
        <title>Halocaridina rubra genome assembly.</title>
        <authorList>
            <person name="Smith C."/>
        </authorList>
    </citation>
    <scope>NUCLEOTIDE SEQUENCE [LARGE SCALE GENOMIC DNA]</scope>
    <source>
        <strain evidence="2">EP-1</strain>
        <tissue evidence="2">Whole</tissue>
    </source>
</reference>
<feature type="domain" description="MADF" evidence="1">
    <location>
        <begin position="22"/>
        <end position="109"/>
    </location>
</feature>
<dbReference type="PANTHER" id="PTHR21505:SF12">
    <property type="entry name" value="MADF DOMAIN-CONTAINING PROTEIN-RELATED"/>
    <property type="match status" value="1"/>
</dbReference>
<evidence type="ECO:0000313" key="3">
    <source>
        <dbReference type="Proteomes" id="UP001381693"/>
    </source>
</evidence>